<dbReference type="InterPro" id="IPR021933">
    <property type="entry name" value="SERRATE/Ars2_N"/>
</dbReference>
<dbReference type="EMBL" id="CM007650">
    <property type="protein sequence ID" value="ONM59434.1"/>
    <property type="molecule type" value="Genomic_DNA"/>
</dbReference>
<gene>
    <name evidence="2" type="ORF">ZEAMMB73_Zm00001d022054</name>
</gene>
<proteinExistence type="predicted"/>
<protein>
    <recommendedName>
        <fullName evidence="1">SERRATE/Ars2 N-terminal domain-containing protein</fullName>
    </recommendedName>
</protein>
<dbReference type="Pfam" id="PF12066">
    <property type="entry name" value="SERRATE_Ars2_N"/>
    <property type="match status" value="1"/>
</dbReference>
<sequence length="270" mass="31197">MGDPGTSANPTVRHRLSPHLVGYEEYKSEYITTQKKAYFDLHKDEDWLRNKYHLTNLENVIESYHYNLVKHKKRTGKNYFKLFLPTTAKWKSGHAYFSFSCKEFDENILRKVFELYYENGLLDLSYAPDVGDYLVCEDTSFVPGNKDQAPIPECMMGTEVEKRLNGQTYFSFSCKEFDENLLRKVFELYYENGLLDLSYAPDVGDYLVCEDTSFVPGNKDQAPIPEGMMGTEVEKRLNGQVNFYIFVLLGSNKTQKVSLIGFSCLVAKRT</sequence>
<dbReference type="STRING" id="4577.A0A1D6IIZ3"/>
<name>A0A1D6IIZ3_MAIZE</name>
<accession>A0A1D6IIZ3</accession>
<dbReference type="PANTHER" id="PTHR13165">
    <property type="entry name" value="ARSENITE-RESISTANCE PROTEIN 2"/>
    <property type="match status" value="1"/>
</dbReference>
<dbReference type="SMR" id="A0A1D6IIZ3"/>
<dbReference type="PANTHER" id="PTHR13165:SF2">
    <property type="entry name" value="OS08G0517300 PROTEIN"/>
    <property type="match status" value="1"/>
</dbReference>
<organism evidence="2">
    <name type="scientific">Zea mays</name>
    <name type="common">Maize</name>
    <dbReference type="NCBI Taxonomy" id="4577"/>
    <lineage>
        <taxon>Eukaryota</taxon>
        <taxon>Viridiplantae</taxon>
        <taxon>Streptophyta</taxon>
        <taxon>Embryophyta</taxon>
        <taxon>Tracheophyta</taxon>
        <taxon>Spermatophyta</taxon>
        <taxon>Magnoliopsida</taxon>
        <taxon>Liliopsida</taxon>
        <taxon>Poales</taxon>
        <taxon>Poaceae</taxon>
        <taxon>PACMAD clade</taxon>
        <taxon>Panicoideae</taxon>
        <taxon>Andropogonodae</taxon>
        <taxon>Andropogoneae</taxon>
        <taxon>Tripsacinae</taxon>
        <taxon>Zea</taxon>
    </lineage>
</organism>
<dbReference type="InterPro" id="IPR039727">
    <property type="entry name" value="SE/Ars2"/>
</dbReference>
<evidence type="ECO:0000259" key="1">
    <source>
        <dbReference type="Pfam" id="PF12066"/>
    </source>
</evidence>
<dbReference type="InParanoid" id="A0A1D6IIZ3"/>
<reference evidence="2" key="1">
    <citation type="submission" date="2015-12" db="EMBL/GenBank/DDBJ databases">
        <title>Update maize B73 reference genome by single molecule sequencing technologies.</title>
        <authorList>
            <consortium name="Maize Genome Sequencing Project"/>
            <person name="Ware D."/>
        </authorList>
    </citation>
    <scope>NUCLEOTIDE SEQUENCE [LARGE SCALE GENOMIC DNA]</scope>
    <source>
        <tissue evidence="2">Seedling</tissue>
    </source>
</reference>
<dbReference type="AlphaFoldDB" id="A0A1D6IIZ3"/>
<feature type="domain" description="SERRATE/Ars2 N-terminal" evidence="1">
    <location>
        <begin position="23"/>
        <end position="64"/>
    </location>
</feature>
<evidence type="ECO:0000313" key="2">
    <source>
        <dbReference type="EMBL" id="ONM59434.1"/>
    </source>
</evidence>